<dbReference type="AlphaFoldDB" id="A0A674J9J9"/>
<dbReference type="Ensembl" id="ENSTMTT00000017866.1">
    <property type="protein sequence ID" value="ENSTMTP00000017253.1"/>
    <property type="gene ID" value="ENSTMTG00000012680.1"/>
</dbReference>
<name>A0A674J9J9_9SAUR</name>
<keyword evidence="2" id="KW-1185">Reference proteome</keyword>
<sequence length="119" mass="12731">RREGWAGAACLPQSLKACSLPRTLCQSIKDKGNRACHRQINSSHPTRPWERSSNSCQAEGAATGLRCICGAGGGAQPWRKRGRVCAGQDPISKAGWGNHCLWMLSVPSLPLASMTVSET</sequence>
<accession>A0A674J9J9</accession>
<reference evidence="1" key="2">
    <citation type="submission" date="2025-09" db="UniProtKB">
        <authorList>
            <consortium name="Ensembl"/>
        </authorList>
    </citation>
    <scope>IDENTIFICATION</scope>
</reference>
<proteinExistence type="predicted"/>
<reference evidence="1" key="1">
    <citation type="submission" date="2025-08" db="UniProtKB">
        <authorList>
            <consortium name="Ensembl"/>
        </authorList>
    </citation>
    <scope>IDENTIFICATION</scope>
</reference>
<evidence type="ECO:0000313" key="1">
    <source>
        <dbReference type="Ensembl" id="ENSTMTP00000017253.1"/>
    </source>
</evidence>
<dbReference type="Proteomes" id="UP000472274">
    <property type="component" value="Unplaced"/>
</dbReference>
<organism evidence="1 2">
    <name type="scientific">Terrapene triunguis</name>
    <name type="common">Three-toed box turtle</name>
    <dbReference type="NCBI Taxonomy" id="2587831"/>
    <lineage>
        <taxon>Eukaryota</taxon>
        <taxon>Metazoa</taxon>
        <taxon>Chordata</taxon>
        <taxon>Craniata</taxon>
        <taxon>Vertebrata</taxon>
        <taxon>Euteleostomi</taxon>
        <taxon>Archelosauria</taxon>
        <taxon>Testudinata</taxon>
        <taxon>Testudines</taxon>
        <taxon>Cryptodira</taxon>
        <taxon>Durocryptodira</taxon>
        <taxon>Testudinoidea</taxon>
        <taxon>Emydidae</taxon>
        <taxon>Terrapene</taxon>
    </lineage>
</organism>
<dbReference type="InParanoid" id="A0A674J9J9"/>
<evidence type="ECO:0000313" key="2">
    <source>
        <dbReference type="Proteomes" id="UP000472274"/>
    </source>
</evidence>
<protein>
    <submittedName>
        <fullName evidence="1">Uncharacterized protein</fullName>
    </submittedName>
</protein>